<dbReference type="AlphaFoldDB" id="A0A1I2WYL5"/>
<sequence length="225" mass="24887">MIATKDRSPPTQSGTANSDRLNRTAPIGEIIQIIINKNLKSKVMKTAQLNGSAVNGKSEVKISQPVNNGTANKVETKAEEVKDIAQSIDLKNVEHVKPETGTPAVEQPKVEPTKIEIKEQLKEEKPALNLEKTIKLALDLNRRINQRGKLLETINTLEAFEVAQKDDADETDTNFFQGCTLTLEDDKGREFTTKNPFIIREVASRVNALCVDKLAEIEGEIFIPA</sequence>
<name>A0A1I2WYL5_9SPHI</name>
<feature type="compositionally biased region" description="Polar residues" evidence="1">
    <location>
        <begin position="9"/>
        <end position="19"/>
    </location>
</feature>
<proteinExistence type="predicted"/>
<reference evidence="2 3" key="1">
    <citation type="submission" date="2016-10" db="EMBL/GenBank/DDBJ databases">
        <authorList>
            <person name="de Groot N.N."/>
        </authorList>
    </citation>
    <scope>NUCLEOTIDE SEQUENCE [LARGE SCALE GENOMIC DNA]</scope>
    <source>
        <strain evidence="2 3">DSM 18684</strain>
    </source>
</reference>
<dbReference type="EMBL" id="FOPP01000004">
    <property type="protein sequence ID" value="SFH05526.1"/>
    <property type="molecule type" value="Genomic_DNA"/>
</dbReference>
<evidence type="ECO:0000313" key="2">
    <source>
        <dbReference type="EMBL" id="SFH05526.1"/>
    </source>
</evidence>
<feature type="region of interest" description="Disordered" evidence="1">
    <location>
        <begin position="1"/>
        <end position="23"/>
    </location>
</feature>
<dbReference type="RefSeq" id="WP_143095938.1">
    <property type="nucleotide sequence ID" value="NZ_FOPP01000004.1"/>
</dbReference>
<accession>A0A1I2WYL5</accession>
<keyword evidence="3" id="KW-1185">Reference proteome</keyword>
<organism evidence="2 3">
    <name type="scientific">Pedobacter insulae</name>
    <dbReference type="NCBI Taxonomy" id="414048"/>
    <lineage>
        <taxon>Bacteria</taxon>
        <taxon>Pseudomonadati</taxon>
        <taxon>Bacteroidota</taxon>
        <taxon>Sphingobacteriia</taxon>
        <taxon>Sphingobacteriales</taxon>
        <taxon>Sphingobacteriaceae</taxon>
        <taxon>Pedobacter</taxon>
    </lineage>
</organism>
<dbReference type="STRING" id="414048.SAMN04489864_104326"/>
<gene>
    <name evidence="2" type="ORF">SAMN04489864_104326</name>
</gene>
<dbReference type="Proteomes" id="UP000199666">
    <property type="component" value="Unassembled WGS sequence"/>
</dbReference>
<dbReference type="OrthoDB" id="793497at2"/>
<protein>
    <submittedName>
        <fullName evidence="2">Uncharacterized protein</fullName>
    </submittedName>
</protein>
<evidence type="ECO:0000313" key="3">
    <source>
        <dbReference type="Proteomes" id="UP000199666"/>
    </source>
</evidence>
<evidence type="ECO:0000256" key="1">
    <source>
        <dbReference type="SAM" id="MobiDB-lite"/>
    </source>
</evidence>